<dbReference type="Proteomes" id="UP000290900">
    <property type="component" value="Unassembled WGS sequence"/>
</dbReference>
<reference evidence="12 13" key="1">
    <citation type="submission" date="2018-12" db="EMBL/GenBank/DDBJ databases">
        <authorList>
            <person name="Tiukova I."/>
            <person name="Dainat J."/>
        </authorList>
    </citation>
    <scope>NUCLEOTIDE SEQUENCE [LARGE SCALE GENOMIC DNA]</scope>
</reference>
<comment type="similarity">
    <text evidence="2">Belongs to the ABC transporter superfamily. ABCC family. Conjugate transporter (TC 3.A.1.208) subfamily.</text>
</comment>
<evidence type="ECO:0000256" key="9">
    <source>
        <dbReference type="SAM" id="Phobius"/>
    </source>
</evidence>
<dbReference type="CDD" id="cd18606">
    <property type="entry name" value="ABC_6TM_YOR1_D2_like"/>
    <property type="match status" value="1"/>
</dbReference>
<keyword evidence="13" id="KW-1185">Reference proteome</keyword>
<evidence type="ECO:0000256" key="1">
    <source>
        <dbReference type="ARBA" id="ARBA00004141"/>
    </source>
</evidence>
<dbReference type="CDD" id="cd18597">
    <property type="entry name" value="ABC_6TM_YOR1_D1_like"/>
    <property type="match status" value="1"/>
</dbReference>
<keyword evidence="6" id="KW-0067">ATP-binding</keyword>
<evidence type="ECO:0000256" key="2">
    <source>
        <dbReference type="ARBA" id="ARBA00009726"/>
    </source>
</evidence>
<dbReference type="InterPro" id="IPR027417">
    <property type="entry name" value="P-loop_NTPase"/>
</dbReference>
<sequence>MENYQDYDGFTLTPTESQQLVRQRRLFSFLASKDVPPIPQSDERKVYPEKHTNIIYRMFFWWLTPMLRVGYKRTLTPEDMFVLDRDQKIECLYEKFWINLVREARRANGEDVVDGATVSDAASLRDLPVSLRTLLVALLYTFWVEYAIATLEMLLAQIASTLLPLLQKKLIDFVQSKAVDRPVNMGRGVGYAIGCCVTVLVVSLLTNHFFYRSMIVGAKAKAVLTKVLLEKSFRVDAKGHHDFPTGKVTSIMSTDLNRIDLAIGYLPFLVIFPFPVTICVVLLVRNIGIACLVGIAVFVVSVLLIGASIQSMTSYRNKATKFTDLRVNLIKELLDNFKIIKYYSWENAYRERLTQARSKEMINVLGLQNIRNVITAYGISLPTLASAIAFCALYAMDRKHSVGDIFSSLMLFQLLANQLMYFPMTLSVCTDFVIGLRRVAEFLNCGEVAIEGDCAEVLSDEKLALRVVNGTFKWKEFGGGEMEGEKEKDENVDSLSSSSSSAESISATKFSGLTNINFDIKKGEFVMVTGQIGSGKSSLLSALAGFMQRESGHVYCNGSLLLCGSPWVQNTTVRDNILFGRPFDRQKYSDIVDSCCLEEDFNLLPGGDSTEVGERGVTLSGGQKARINLARAIYADDDIILLDDILSAVDPKVGKKIMDKCIFGLLASKTRILVTHQLSIAHDADRIIYLNGDGGLEIDTVEKLMKRNEGFAKLMEFSGKDGYNEKQEGWKLQALVEDTQEVFITKPEERAVNGIKMNVYLTYLKQGRGFFKSTFVPIFIISLVLATFCSIFTNNWLSYWASDKFAGRSKSFYIGIYLMLAFLAIILLTYEFWMLVYFTNNAAKRLNLMAMNRLLHVPMSYVDTTPMGRIINRFTKDTDVCDNELIEEYRMFLNVACMVAGAVILCIIYLPWFAIAVPGLVFVFFAISSYYLASSREVKRLEAIQRSFVFIHFNESLGGMETVKSHKATHRFLNRLNGLIDDMNEAYFITIANQRWLSVNLDLVATAFSFIITLLCCFRVFNISAAATGLLLTYVLSISELFSFMLRSLTQIENQMNSVERLNHYAADLIQEAPYEIPEGDPPAEWPQQGRIVFDNVSMRYRPELPYVVKSVSLNVKGGERIGICGRTGSGKSTLVSCLFRMVEFEGKIFIDNVDISKLGLHTLRKSLSIIPQDPELFEGCIRENLDPFHEKSDDKLWDSLRRSGLIEEGELEIVKKQKKDQKELHKFHLDQHVEEDGINFSLGERQLIALARALVRESRILILDEATSNVDYETDERIQRTIAEEFSGCTILCIAHRLKTIRSYNRVVVMEDGSCRDTNSEAR</sequence>
<dbReference type="FunFam" id="3.40.50.300:FF:000565">
    <property type="entry name" value="ABC bile acid transporter"/>
    <property type="match status" value="1"/>
</dbReference>
<dbReference type="FunFam" id="1.20.1560.10:FF:000010">
    <property type="entry name" value="Multidrug resistance-associated ABC transporter"/>
    <property type="match status" value="1"/>
</dbReference>
<accession>A0A448YJB3</accession>
<name>A0A448YJB3_BRENA</name>
<feature type="transmembrane region" description="Helical" evidence="9">
    <location>
        <begin position="415"/>
        <end position="434"/>
    </location>
</feature>
<keyword evidence="8 9" id="KW-0472">Membrane</keyword>
<dbReference type="GO" id="GO:0016887">
    <property type="term" value="F:ATP hydrolysis activity"/>
    <property type="evidence" value="ECO:0007669"/>
    <property type="project" value="InterPro"/>
</dbReference>
<feature type="domain" description="ABC transmembrane type-1" evidence="11">
    <location>
        <begin position="778"/>
        <end position="1054"/>
    </location>
</feature>
<dbReference type="InterPro" id="IPR011527">
    <property type="entry name" value="ABC1_TM_dom"/>
</dbReference>
<dbReference type="InterPro" id="IPR003439">
    <property type="entry name" value="ABC_transporter-like_ATP-bd"/>
</dbReference>
<evidence type="ECO:0000256" key="5">
    <source>
        <dbReference type="ARBA" id="ARBA00022741"/>
    </source>
</evidence>
<dbReference type="Pfam" id="PF00664">
    <property type="entry name" value="ABC_membrane"/>
    <property type="match status" value="2"/>
</dbReference>
<dbReference type="InParanoid" id="A0A448YJB3"/>
<dbReference type="SUPFAM" id="SSF52540">
    <property type="entry name" value="P-loop containing nucleoside triphosphate hydrolases"/>
    <property type="match status" value="2"/>
</dbReference>
<dbReference type="PROSITE" id="PS50893">
    <property type="entry name" value="ABC_TRANSPORTER_2"/>
    <property type="match status" value="2"/>
</dbReference>
<keyword evidence="4 9" id="KW-0812">Transmembrane</keyword>
<dbReference type="InterPro" id="IPR050173">
    <property type="entry name" value="ABC_transporter_C-like"/>
</dbReference>
<dbReference type="InterPro" id="IPR003593">
    <property type="entry name" value="AAA+_ATPase"/>
</dbReference>
<dbReference type="GO" id="GO:0005886">
    <property type="term" value="C:plasma membrane"/>
    <property type="evidence" value="ECO:0007669"/>
    <property type="project" value="TreeGrafter"/>
</dbReference>
<dbReference type="Pfam" id="PF00005">
    <property type="entry name" value="ABC_tran"/>
    <property type="match status" value="2"/>
</dbReference>
<dbReference type="PANTHER" id="PTHR24223:SF456">
    <property type="entry name" value="MULTIDRUG RESISTANCE-ASSOCIATED PROTEIN LETHAL(2)03659"/>
    <property type="match status" value="1"/>
</dbReference>
<dbReference type="PROSITE" id="PS00211">
    <property type="entry name" value="ABC_TRANSPORTER_1"/>
    <property type="match status" value="2"/>
</dbReference>
<dbReference type="InterPro" id="IPR036640">
    <property type="entry name" value="ABC1_TM_sf"/>
</dbReference>
<feature type="transmembrane region" description="Helical" evidence="9">
    <location>
        <begin position="374"/>
        <end position="395"/>
    </location>
</feature>
<dbReference type="PROSITE" id="PS50929">
    <property type="entry name" value="ABC_TM1F"/>
    <property type="match status" value="2"/>
</dbReference>
<evidence type="ECO:0000313" key="13">
    <source>
        <dbReference type="Proteomes" id="UP000290900"/>
    </source>
</evidence>
<feature type="transmembrane region" description="Helical" evidence="9">
    <location>
        <begin position="189"/>
        <end position="211"/>
    </location>
</feature>
<evidence type="ECO:0000259" key="10">
    <source>
        <dbReference type="PROSITE" id="PS50893"/>
    </source>
</evidence>
<organism evidence="12 13">
    <name type="scientific">Brettanomyces naardenensis</name>
    <name type="common">Yeast</name>
    <dbReference type="NCBI Taxonomy" id="13370"/>
    <lineage>
        <taxon>Eukaryota</taxon>
        <taxon>Fungi</taxon>
        <taxon>Dikarya</taxon>
        <taxon>Ascomycota</taxon>
        <taxon>Saccharomycotina</taxon>
        <taxon>Pichiomycetes</taxon>
        <taxon>Pichiales</taxon>
        <taxon>Pichiaceae</taxon>
        <taxon>Brettanomyces</taxon>
    </lineage>
</organism>
<dbReference type="EMBL" id="CAACVR010000008">
    <property type="protein sequence ID" value="VEU20987.1"/>
    <property type="molecule type" value="Genomic_DNA"/>
</dbReference>
<dbReference type="FunFam" id="3.40.50.300:FF:001750">
    <property type="entry name" value="ATP-binding cassette transporter"/>
    <property type="match status" value="1"/>
</dbReference>
<evidence type="ECO:0000259" key="11">
    <source>
        <dbReference type="PROSITE" id="PS50929"/>
    </source>
</evidence>
<gene>
    <name evidence="12" type="ORF">BRENAR_LOCUS1722</name>
</gene>
<feature type="transmembrane region" description="Helical" evidence="9">
    <location>
        <begin position="892"/>
        <end position="910"/>
    </location>
</feature>
<feature type="transmembrane region" description="Helical" evidence="9">
    <location>
        <begin position="262"/>
        <end position="283"/>
    </location>
</feature>
<keyword evidence="5" id="KW-0547">Nucleotide-binding</keyword>
<evidence type="ECO:0000256" key="3">
    <source>
        <dbReference type="ARBA" id="ARBA00022448"/>
    </source>
</evidence>
<dbReference type="CDD" id="cd03244">
    <property type="entry name" value="ABCC_MRP_domain2"/>
    <property type="match status" value="1"/>
</dbReference>
<evidence type="ECO:0000256" key="7">
    <source>
        <dbReference type="ARBA" id="ARBA00022989"/>
    </source>
</evidence>
<dbReference type="CDD" id="cd03250">
    <property type="entry name" value="ABCC_MRP_domain1"/>
    <property type="match status" value="1"/>
</dbReference>
<dbReference type="PANTHER" id="PTHR24223">
    <property type="entry name" value="ATP-BINDING CASSETTE SUB-FAMILY C"/>
    <property type="match status" value="1"/>
</dbReference>
<dbReference type="Gene3D" id="1.20.1560.10">
    <property type="entry name" value="ABC transporter type 1, transmembrane domain"/>
    <property type="match status" value="2"/>
</dbReference>
<dbReference type="InterPro" id="IPR017871">
    <property type="entry name" value="ABC_transporter-like_CS"/>
</dbReference>
<dbReference type="GO" id="GO:0005524">
    <property type="term" value="F:ATP binding"/>
    <property type="evidence" value="ECO:0007669"/>
    <property type="project" value="UniProtKB-KW"/>
</dbReference>
<evidence type="ECO:0000256" key="8">
    <source>
        <dbReference type="ARBA" id="ARBA00023136"/>
    </source>
</evidence>
<feature type="transmembrane region" description="Helical" evidence="9">
    <location>
        <begin position="289"/>
        <end position="309"/>
    </location>
</feature>
<dbReference type="OrthoDB" id="6500128at2759"/>
<dbReference type="SUPFAM" id="SSF90123">
    <property type="entry name" value="ABC transporter transmembrane region"/>
    <property type="match status" value="2"/>
</dbReference>
<feature type="transmembrane region" description="Helical" evidence="9">
    <location>
        <begin position="916"/>
        <end position="933"/>
    </location>
</feature>
<evidence type="ECO:0000256" key="4">
    <source>
        <dbReference type="ARBA" id="ARBA00022692"/>
    </source>
</evidence>
<feature type="domain" description="ABC transmembrane type-1" evidence="11">
    <location>
        <begin position="153"/>
        <end position="431"/>
    </location>
</feature>
<feature type="domain" description="ABC transporter" evidence="10">
    <location>
        <begin position="1092"/>
        <end position="1323"/>
    </location>
</feature>
<protein>
    <submittedName>
        <fullName evidence="12">DEKNAAC101911</fullName>
    </submittedName>
</protein>
<proteinExistence type="inferred from homology"/>
<keyword evidence="3" id="KW-0813">Transport</keyword>
<feature type="transmembrane region" description="Helical" evidence="9">
    <location>
        <begin position="774"/>
        <end position="793"/>
    </location>
</feature>
<evidence type="ECO:0000256" key="6">
    <source>
        <dbReference type="ARBA" id="ARBA00022840"/>
    </source>
</evidence>
<feature type="transmembrane region" description="Helical" evidence="9">
    <location>
        <begin position="134"/>
        <end position="159"/>
    </location>
</feature>
<dbReference type="STRING" id="13370.A0A448YJB3"/>
<dbReference type="FunCoup" id="A0A448YJB3">
    <property type="interactions" value="287"/>
</dbReference>
<dbReference type="GO" id="GO:0008559">
    <property type="term" value="F:ABC-type xenobiotic transporter activity"/>
    <property type="evidence" value="ECO:0007669"/>
    <property type="project" value="TreeGrafter"/>
</dbReference>
<comment type="subcellular location">
    <subcellularLocation>
        <location evidence="1">Membrane</location>
        <topology evidence="1">Multi-pass membrane protein</topology>
    </subcellularLocation>
</comment>
<feature type="transmembrane region" description="Helical" evidence="9">
    <location>
        <begin position="1027"/>
        <end position="1046"/>
    </location>
</feature>
<feature type="transmembrane region" description="Helical" evidence="9">
    <location>
        <begin position="813"/>
        <end position="838"/>
    </location>
</feature>
<keyword evidence="7 9" id="KW-1133">Transmembrane helix</keyword>
<evidence type="ECO:0000313" key="12">
    <source>
        <dbReference type="EMBL" id="VEU20987.1"/>
    </source>
</evidence>
<dbReference type="Gene3D" id="3.40.50.300">
    <property type="entry name" value="P-loop containing nucleotide triphosphate hydrolases"/>
    <property type="match status" value="2"/>
</dbReference>
<dbReference type="SMART" id="SM00382">
    <property type="entry name" value="AAA"/>
    <property type="match status" value="2"/>
</dbReference>
<feature type="domain" description="ABC transporter" evidence="10">
    <location>
        <begin position="490"/>
        <end position="717"/>
    </location>
</feature>